<accession>A0A1E3H5C7</accession>
<feature type="DNA-binding region" description="OmpR/PhoB-type" evidence="2">
    <location>
        <begin position="3"/>
        <end position="101"/>
    </location>
</feature>
<dbReference type="GO" id="GO:0006355">
    <property type="term" value="P:regulation of DNA-templated transcription"/>
    <property type="evidence" value="ECO:0007669"/>
    <property type="project" value="InterPro"/>
</dbReference>
<dbReference type="Pfam" id="PF20703">
    <property type="entry name" value="nSTAND1"/>
    <property type="match status" value="1"/>
</dbReference>
<dbReference type="GO" id="GO:0000160">
    <property type="term" value="P:phosphorelay signal transduction system"/>
    <property type="evidence" value="ECO:0007669"/>
    <property type="project" value="InterPro"/>
</dbReference>
<evidence type="ECO:0000256" key="2">
    <source>
        <dbReference type="PROSITE-ProRule" id="PRU01091"/>
    </source>
</evidence>
<keyword evidence="6" id="KW-1185">Reference proteome</keyword>
<sequence length="926" mass="98223">MASRHVTFGRFTFDLDARTLAADGAPIPLGGRALAILSVLVEADGALVPAASLIARVWPERPVDAANLRVHIAALRTALGADARGVEAIQNVPGRGYRIGMETKRVEDAGPSRLPAPSRLLGRDGDLSALSEKLRSRRFVTVVGPGGIGKTSLVKALAALLRDEYRDGVLFVDLGAVTTGDGMLRAIGAAVDGGRAEEATEESVAAALAGRDLLLVLDTCEGVVDAAASLTERIRRAAPGVDLACTSREGLRAEGEWLYRLSPLAVPDDAGPPPEDISRFPALDLFLQRSRAVAGDLTLDPATLADASAVCRALDGIPLALELAAATVGVFGIADLRIRLDDRLALLNRGRRTAAPRHRTLRATLDHSYDLLSADEKALFDRLGVLAGAFSLSAVVALSPFGPAGTEALLGALEAKSLIARDDGSAGATLGTPPHFRLLETTALYARERLLARQDVDAILCRQLELLRARLAEAETAPVPPPAARRGLQANVETALGLAFERSACVPAAVALTAAAVGFWMRTAVLVGQRPAMERALRLMGDAPDVGPLRALDLRTALGLAEYYEHGPTADAVRYLTSALTLAEALGEQERRLDILWMIFGITGNAGDYPAEADLANAYRAALRDDAPSAARYRGFRMTGRALHDLGRHSEAEASLLHGLSAERGRDRAIRFTAYHNDHWTASRSNLARLLWITGRADAACAAADECLEEAIALDHAQSLCWALAFNLVPIAIWCGNLDRAGRDVDLLLHHSRRTFQHWHQWGRRYALVLGVLSGGSEAEALRIPTTTAAEADLFATFHPIFLRHDPEARVRSGRIDWCTAEHLRAAVERSPRGTQGLGDRLAAAIAVANGQGARAFALRAATSFARVRAEEGRPAEGADALRAALAQLHEGDGTADHRAAVALLQTLGPPKPPGAASAAPANPGE</sequence>
<evidence type="ECO:0000313" key="5">
    <source>
        <dbReference type="EMBL" id="ODN71523.1"/>
    </source>
</evidence>
<evidence type="ECO:0000256" key="3">
    <source>
        <dbReference type="SAM" id="MobiDB-lite"/>
    </source>
</evidence>
<dbReference type="Gene3D" id="1.10.10.10">
    <property type="entry name" value="Winged helix-like DNA-binding domain superfamily/Winged helix DNA-binding domain"/>
    <property type="match status" value="1"/>
</dbReference>
<keyword evidence="1 2" id="KW-0238">DNA-binding</keyword>
<feature type="region of interest" description="Disordered" evidence="3">
    <location>
        <begin position="907"/>
        <end position="926"/>
    </location>
</feature>
<dbReference type="InterPro" id="IPR016032">
    <property type="entry name" value="Sig_transdc_resp-reg_C-effctor"/>
</dbReference>
<protein>
    <submittedName>
        <fullName evidence="5">Putative HTH-type transcriptional regulator</fullName>
    </submittedName>
</protein>
<dbReference type="PROSITE" id="PS51755">
    <property type="entry name" value="OMPR_PHOB"/>
    <property type="match status" value="1"/>
</dbReference>
<feature type="compositionally biased region" description="Low complexity" evidence="3">
    <location>
        <begin position="915"/>
        <end position="926"/>
    </location>
</feature>
<organism evidence="5 6">
    <name type="scientific">Methylobrevis pamukkalensis</name>
    <dbReference type="NCBI Taxonomy" id="1439726"/>
    <lineage>
        <taxon>Bacteria</taxon>
        <taxon>Pseudomonadati</taxon>
        <taxon>Pseudomonadota</taxon>
        <taxon>Alphaproteobacteria</taxon>
        <taxon>Hyphomicrobiales</taxon>
        <taxon>Pleomorphomonadaceae</taxon>
        <taxon>Methylobrevis</taxon>
    </lineage>
</organism>
<dbReference type="PANTHER" id="PTHR47691">
    <property type="entry name" value="REGULATOR-RELATED"/>
    <property type="match status" value="1"/>
</dbReference>
<dbReference type="CDD" id="cd00383">
    <property type="entry name" value="trans_reg_C"/>
    <property type="match status" value="1"/>
</dbReference>
<dbReference type="SUPFAM" id="SSF46894">
    <property type="entry name" value="C-terminal effector domain of the bipartite response regulators"/>
    <property type="match status" value="1"/>
</dbReference>
<dbReference type="InterPro" id="IPR003593">
    <property type="entry name" value="AAA+_ATPase"/>
</dbReference>
<dbReference type="RefSeq" id="WP_069306121.1">
    <property type="nucleotide sequence ID" value="NZ_MCRJ01000019.1"/>
</dbReference>
<dbReference type="InterPro" id="IPR001867">
    <property type="entry name" value="OmpR/PhoB-type_DNA-bd"/>
</dbReference>
<dbReference type="InterPro" id="IPR011990">
    <property type="entry name" value="TPR-like_helical_dom_sf"/>
</dbReference>
<dbReference type="SMART" id="SM00862">
    <property type="entry name" value="Trans_reg_C"/>
    <property type="match status" value="1"/>
</dbReference>
<dbReference type="EMBL" id="MCRJ01000019">
    <property type="protein sequence ID" value="ODN71523.1"/>
    <property type="molecule type" value="Genomic_DNA"/>
</dbReference>
<reference evidence="5 6" key="1">
    <citation type="submission" date="2016-07" db="EMBL/GenBank/DDBJ databases">
        <title>Draft Genome Sequence of Methylobrevis pamukkalensis PK2.</title>
        <authorList>
            <person name="Vasilenko O.V."/>
            <person name="Doronina N.V."/>
            <person name="Shmareva M.N."/>
            <person name="Tarlachkov S.V."/>
            <person name="Mustakhimov I."/>
            <person name="Trotsenko Y.A."/>
        </authorList>
    </citation>
    <scope>NUCLEOTIDE SEQUENCE [LARGE SCALE GENOMIC DNA]</scope>
    <source>
        <strain evidence="5 6">PK2</strain>
    </source>
</reference>
<dbReference type="Gene3D" id="1.25.40.10">
    <property type="entry name" value="Tetratricopeptide repeat domain"/>
    <property type="match status" value="1"/>
</dbReference>
<dbReference type="InterPro" id="IPR027417">
    <property type="entry name" value="P-loop_NTPase"/>
</dbReference>
<dbReference type="Proteomes" id="UP000094622">
    <property type="component" value="Unassembled WGS sequence"/>
</dbReference>
<dbReference type="Pfam" id="PF00486">
    <property type="entry name" value="Trans_reg_C"/>
    <property type="match status" value="1"/>
</dbReference>
<dbReference type="PANTHER" id="PTHR47691:SF3">
    <property type="entry name" value="HTH-TYPE TRANSCRIPTIONAL REGULATOR RV0890C-RELATED"/>
    <property type="match status" value="1"/>
</dbReference>
<dbReference type="AlphaFoldDB" id="A0A1E3H5C7"/>
<dbReference type="SUPFAM" id="SSF52540">
    <property type="entry name" value="P-loop containing nucleoside triphosphate hydrolases"/>
    <property type="match status" value="1"/>
</dbReference>
<dbReference type="SMART" id="SM00382">
    <property type="entry name" value="AAA"/>
    <property type="match status" value="1"/>
</dbReference>
<proteinExistence type="predicted"/>
<dbReference type="InterPro" id="IPR036388">
    <property type="entry name" value="WH-like_DNA-bd_sf"/>
</dbReference>
<name>A0A1E3H5C7_9HYPH</name>
<comment type="caution">
    <text evidence="5">The sequence shown here is derived from an EMBL/GenBank/DDBJ whole genome shotgun (WGS) entry which is preliminary data.</text>
</comment>
<dbReference type="InterPro" id="IPR049052">
    <property type="entry name" value="nSTAND1"/>
</dbReference>
<evidence type="ECO:0000256" key="1">
    <source>
        <dbReference type="ARBA" id="ARBA00023125"/>
    </source>
</evidence>
<evidence type="ECO:0000259" key="4">
    <source>
        <dbReference type="PROSITE" id="PS51755"/>
    </source>
</evidence>
<dbReference type="PRINTS" id="PR00364">
    <property type="entry name" value="DISEASERSIST"/>
</dbReference>
<dbReference type="GO" id="GO:0003677">
    <property type="term" value="F:DNA binding"/>
    <property type="evidence" value="ECO:0007669"/>
    <property type="project" value="UniProtKB-UniRule"/>
</dbReference>
<dbReference type="Gene3D" id="3.40.50.300">
    <property type="entry name" value="P-loop containing nucleotide triphosphate hydrolases"/>
    <property type="match status" value="1"/>
</dbReference>
<gene>
    <name evidence="5" type="ORF">A6302_01127</name>
</gene>
<feature type="domain" description="OmpR/PhoB-type" evidence="4">
    <location>
        <begin position="3"/>
        <end position="101"/>
    </location>
</feature>
<evidence type="ECO:0000313" key="6">
    <source>
        <dbReference type="Proteomes" id="UP000094622"/>
    </source>
</evidence>